<dbReference type="RefSeq" id="WP_182848355.1">
    <property type="nucleotide sequence ID" value="NZ_BAAALP010000113.1"/>
</dbReference>
<dbReference type="Proteomes" id="UP000572680">
    <property type="component" value="Unassembled WGS sequence"/>
</dbReference>
<organism evidence="1 2">
    <name type="scientific">Actinomadura namibiensis</name>
    <dbReference type="NCBI Taxonomy" id="182080"/>
    <lineage>
        <taxon>Bacteria</taxon>
        <taxon>Bacillati</taxon>
        <taxon>Actinomycetota</taxon>
        <taxon>Actinomycetes</taxon>
        <taxon>Streptosporangiales</taxon>
        <taxon>Thermomonosporaceae</taxon>
        <taxon>Actinomadura</taxon>
    </lineage>
</organism>
<dbReference type="AlphaFoldDB" id="A0A7W3LY26"/>
<reference evidence="1 2" key="1">
    <citation type="submission" date="2020-08" db="EMBL/GenBank/DDBJ databases">
        <title>Genomic Encyclopedia of Type Strains, Phase IV (KMG-IV): sequencing the most valuable type-strain genomes for metagenomic binning, comparative biology and taxonomic classification.</title>
        <authorList>
            <person name="Goeker M."/>
        </authorList>
    </citation>
    <scope>NUCLEOTIDE SEQUENCE [LARGE SCALE GENOMIC DNA]</scope>
    <source>
        <strain evidence="1 2">DSM 44197</strain>
    </source>
</reference>
<evidence type="ECO:0000313" key="2">
    <source>
        <dbReference type="Proteomes" id="UP000572680"/>
    </source>
</evidence>
<sequence>MSNDIEQLRDTLAVHDPARDVRVTDAQVEQALHSLATGSAPARPAARPGWRRRTLVAIPVTVAVTAAAVVGVQAVRTDDSGTPRVGTARALAFAQRGEFLEVRIVDPNADPEMYRKQFATHGLNVDLRVLPVSPSLVGRMLSYDEQTKTRPRVTPLDGEGGCGDLWCQPGVRVPTGLRERVTLTFGRAARPGERYQVSGDAAARGEPLSGVRVKGMEVGELRRVAKERGVRIVGYAEMSPRPEQSADWDFGEHVLKEDQVPDSWYVHETVSGKEPRSVTLHVASRR</sequence>
<protein>
    <submittedName>
        <fullName evidence="1">Uncharacterized protein</fullName>
    </submittedName>
</protein>
<proteinExistence type="predicted"/>
<comment type="caution">
    <text evidence="1">The sequence shown here is derived from an EMBL/GenBank/DDBJ whole genome shotgun (WGS) entry which is preliminary data.</text>
</comment>
<evidence type="ECO:0000313" key="1">
    <source>
        <dbReference type="EMBL" id="MBA8956448.1"/>
    </source>
</evidence>
<accession>A0A7W3LY26</accession>
<dbReference type="EMBL" id="JACJIA010000015">
    <property type="protein sequence ID" value="MBA8956448.1"/>
    <property type="molecule type" value="Genomic_DNA"/>
</dbReference>
<keyword evidence="2" id="KW-1185">Reference proteome</keyword>
<gene>
    <name evidence="1" type="ORF">HNR61_008130</name>
</gene>
<name>A0A7W3LY26_ACTNM</name>